<sequence length="107" mass="11697">MAAEDPIPPTCVPKIEVNADVDRLKCAPQANPFHPGDDSSIWQCQTQCFLRGFSPGNAISDLISLLADSVLCQLMITGIRLDAPPDDLFAELQLLFDHRQPPVLALE</sequence>
<protein>
    <submittedName>
        <fullName evidence="1">Uncharacterized protein</fullName>
    </submittedName>
</protein>
<accession>A0A3P6SKV0</accession>
<evidence type="ECO:0000313" key="2">
    <source>
        <dbReference type="Proteomes" id="UP000281553"/>
    </source>
</evidence>
<organism evidence="1 2">
    <name type="scientific">Dibothriocephalus latus</name>
    <name type="common">Fish tapeworm</name>
    <name type="synonym">Diphyllobothrium latum</name>
    <dbReference type="NCBI Taxonomy" id="60516"/>
    <lineage>
        <taxon>Eukaryota</taxon>
        <taxon>Metazoa</taxon>
        <taxon>Spiralia</taxon>
        <taxon>Lophotrochozoa</taxon>
        <taxon>Platyhelminthes</taxon>
        <taxon>Cestoda</taxon>
        <taxon>Eucestoda</taxon>
        <taxon>Diphyllobothriidea</taxon>
        <taxon>Diphyllobothriidae</taxon>
        <taxon>Dibothriocephalus</taxon>
    </lineage>
</organism>
<dbReference type="EMBL" id="UYRU01021052">
    <property type="protein sequence ID" value="VDK55684.1"/>
    <property type="molecule type" value="Genomic_DNA"/>
</dbReference>
<name>A0A3P6SKV0_DIBLA</name>
<dbReference type="OrthoDB" id="6280013at2759"/>
<evidence type="ECO:0000313" key="1">
    <source>
        <dbReference type="EMBL" id="VDK55684.1"/>
    </source>
</evidence>
<dbReference type="AlphaFoldDB" id="A0A3P6SKV0"/>
<gene>
    <name evidence="1" type="ORF">DILT_LOCUS2108</name>
</gene>
<proteinExistence type="predicted"/>
<feature type="non-terminal residue" evidence="1">
    <location>
        <position position="107"/>
    </location>
</feature>
<keyword evidence="2" id="KW-1185">Reference proteome</keyword>
<reference evidence="1 2" key="1">
    <citation type="submission" date="2018-11" db="EMBL/GenBank/DDBJ databases">
        <authorList>
            <consortium name="Pathogen Informatics"/>
        </authorList>
    </citation>
    <scope>NUCLEOTIDE SEQUENCE [LARGE SCALE GENOMIC DNA]</scope>
</reference>
<dbReference type="Proteomes" id="UP000281553">
    <property type="component" value="Unassembled WGS sequence"/>
</dbReference>